<dbReference type="EMBL" id="KB030759">
    <property type="protein sequence ID" value="ELK10126.1"/>
    <property type="molecule type" value="Genomic_DNA"/>
</dbReference>
<dbReference type="AlphaFoldDB" id="L5KH76"/>
<gene>
    <name evidence="2" type="ORF">PAL_GLEAN10007780</name>
</gene>
<dbReference type="InParanoid" id="L5KH76"/>
<sequence length="308" mass="32581">MCRHGDRGSEVTSPSLLESRAEQGLPSPPHPGGPGGKGRCRPLLDSVSLKSPLSWAHTFPPARPGSRVVSPDTALRGPRAASQGHSFSASRACFRKGRRPCRHRGATTWACVAHPASCVLSTANEAHGGEAEGRIEGRRWREDGGLSAGRGPPGAARWPPGPRPALGQTRRLRAAGTPPSAVSRLWAGKGPSSWQFPPKPRTPHAPPGFRATAAPEPLRGGATISPSCSHGDDHTCPLPHSSGPHGVRRWVGVWAHRAITGAILGGLPSQPQLRVGCMARRVSSTRHPNTSSWSCSAPCLQPRCQRRQ</sequence>
<accession>L5KH76</accession>
<feature type="region of interest" description="Disordered" evidence="1">
    <location>
        <begin position="1"/>
        <end position="43"/>
    </location>
</feature>
<feature type="region of interest" description="Disordered" evidence="1">
    <location>
        <begin position="56"/>
        <end position="84"/>
    </location>
</feature>
<evidence type="ECO:0000313" key="3">
    <source>
        <dbReference type="Proteomes" id="UP000010552"/>
    </source>
</evidence>
<feature type="compositionally biased region" description="Basic and acidic residues" evidence="1">
    <location>
        <begin position="128"/>
        <end position="144"/>
    </location>
</feature>
<dbReference type="Proteomes" id="UP000010552">
    <property type="component" value="Unassembled WGS sequence"/>
</dbReference>
<evidence type="ECO:0000256" key="1">
    <source>
        <dbReference type="SAM" id="MobiDB-lite"/>
    </source>
</evidence>
<keyword evidence="3" id="KW-1185">Reference proteome</keyword>
<name>L5KH76_PTEAL</name>
<proteinExistence type="predicted"/>
<evidence type="ECO:0000313" key="2">
    <source>
        <dbReference type="EMBL" id="ELK10126.1"/>
    </source>
</evidence>
<protein>
    <submittedName>
        <fullName evidence="2">Uncharacterized protein</fullName>
    </submittedName>
</protein>
<organism evidence="2 3">
    <name type="scientific">Pteropus alecto</name>
    <name type="common">Black flying fox</name>
    <dbReference type="NCBI Taxonomy" id="9402"/>
    <lineage>
        <taxon>Eukaryota</taxon>
        <taxon>Metazoa</taxon>
        <taxon>Chordata</taxon>
        <taxon>Craniata</taxon>
        <taxon>Vertebrata</taxon>
        <taxon>Euteleostomi</taxon>
        <taxon>Mammalia</taxon>
        <taxon>Eutheria</taxon>
        <taxon>Laurasiatheria</taxon>
        <taxon>Chiroptera</taxon>
        <taxon>Yinpterochiroptera</taxon>
        <taxon>Pteropodoidea</taxon>
        <taxon>Pteropodidae</taxon>
        <taxon>Pteropodinae</taxon>
        <taxon>Pteropus</taxon>
    </lineage>
</organism>
<feature type="compositionally biased region" description="Pro residues" evidence="1">
    <location>
        <begin position="197"/>
        <end position="206"/>
    </location>
</feature>
<feature type="region of interest" description="Disordered" evidence="1">
    <location>
        <begin position="128"/>
        <end position="211"/>
    </location>
</feature>
<reference evidence="3" key="1">
    <citation type="journal article" date="2013" name="Science">
        <title>Comparative analysis of bat genomes provides insight into the evolution of flight and immunity.</title>
        <authorList>
            <person name="Zhang G."/>
            <person name="Cowled C."/>
            <person name="Shi Z."/>
            <person name="Huang Z."/>
            <person name="Bishop-Lilly K.A."/>
            <person name="Fang X."/>
            <person name="Wynne J.W."/>
            <person name="Xiong Z."/>
            <person name="Baker M.L."/>
            <person name="Zhao W."/>
            <person name="Tachedjian M."/>
            <person name="Zhu Y."/>
            <person name="Zhou P."/>
            <person name="Jiang X."/>
            <person name="Ng J."/>
            <person name="Yang L."/>
            <person name="Wu L."/>
            <person name="Xiao J."/>
            <person name="Feng Y."/>
            <person name="Chen Y."/>
            <person name="Sun X."/>
            <person name="Zhang Y."/>
            <person name="Marsh G.A."/>
            <person name="Crameri G."/>
            <person name="Broder C.C."/>
            <person name="Frey K.G."/>
            <person name="Wang L.F."/>
            <person name="Wang J."/>
        </authorList>
    </citation>
    <scope>NUCLEOTIDE SEQUENCE [LARGE SCALE GENOMIC DNA]</scope>
</reference>